<proteinExistence type="predicted"/>
<feature type="domain" description="Core-binding (CB)" evidence="4">
    <location>
        <begin position="1"/>
        <end position="74"/>
    </location>
</feature>
<dbReference type="InterPro" id="IPR010998">
    <property type="entry name" value="Integrase_recombinase_N"/>
</dbReference>
<evidence type="ECO:0000313" key="5">
    <source>
        <dbReference type="EMBL" id="MFC6282068.1"/>
    </source>
</evidence>
<protein>
    <submittedName>
        <fullName evidence="5">Tn3 family resolvase</fullName>
    </submittedName>
</protein>
<dbReference type="PROSITE" id="PS51900">
    <property type="entry name" value="CB"/>
    <property type="match status" value="1"/>
</dbReference>
<organism evidence="5 6">
    <name type="scientific">Polaromonas aquatica</name>
    <dbReference type="NCBI Taxonomy" id="332657"/>
    <lineage>
        <taxon>Bacteria</taxon>
        <taxon>Pseudomonadati</taxon>
        <taxon>Pseudomonadota</taxon>
        <taxon>Betaproteobacteria</taxon>
        <taxon>Burkholderiales</taxon>
        <taxon>Comamonadaceae</taxon>
        <taxon>Polaromonas</taxon>
    </lineage>
</organism>
<keyword evidence="1" id="KW-0229">DNA integration</keyword>
<evidence type="ECO:0000256" key="1">
    <source>
        <dbReference type="ARBA" id="ARBA00022908"/>
    </source>
</evidence>
<sequence>MLDILAQFIEAAERDNTRRSYASAIRHFEIEWKGLLPSTADAVSRYLADHAATLAINTLRQRLAALSRWHTDQGFADPTKSPLVRQVLKGIRSVHAVREKRARPLELAMLQQVDRWLAAAIGNAQGSGDQPALLRHTRDRSLILLGFWRGFRS</sequence>
<dbReference type="Proteomes" id="UP001596270">
    <property type="component" value="Unassembled WGS sequence"/>
</dbReference>
<dbReference type="InterPro" id="IPR044068">
    <property type="entry name" value="CB"/>
</dbReference>
<evidence type="ECO:0000256" key="2">
    <source>
        <dbReference type="ARBA" id="ARBA00023125"/>
    </source>
</evidence>
<dbReference type="EMBL" id="JBHSRS010000063">
    <property type="protein sequence ID" value="MFC6282068.1"/>
    <property type="molecule type" value="Genomic_DNA"/>
</dbReference>
<name>A0ABW1TZ93_9BURK</name>
<evidence type="ECO:0000259" key="4">
    <source>
        <dbReference type="PROSITE" id="PS51900"/>
    </source>
</evidence>
<comment type="caution">
    <text evidence="5">The sequence shown here is derived from an EMBL/GenBank/DDBJ whole genome shotgun (WGS) entry which is preliminary data.</text>
</comment>
<gene>
    <name evidence="5" type="ORF">ACFQND_12605</name>
</gene>
<keyword evidence="2 3" id="KW-0238">DNA-binding</keyword>
<dbReference type="Gene3D" id="1.10.150.130">
    <property type="match status" value="1"/>
</dbReference>
<feature type="non-terminal residue" evidence="5">
    <location>
        <position position="153"/>
    </location>
</feature>
<accession>A0ABW1TZ93</accession>
<keyword evidence="6" id="KW-1185">Reference proteome</keyword>
<evidence type="ECO:0000313" key="6">
    <source>
        <dbReference type="Proteomes" id="UP001596270"/>
    </source>
</evidence>
<evidence type="ECO:0000256" key="3">
    <source>
        <dbReference type="PROSITE-ProRule" id="PRU01248"/>
    </source>
</evidence>
<dbReference type="SUPFAM" id="SSF47823">
    <property type="entry name" value="lambda integrase-like, N-terminal domain"/>
    <property type="match status" value="1"/>
</dbReference>
<reference evidence="6" key="1">
    <citation type="journal article" date="2019" name="Int. J. Syst. Evol. Microbiol.">
        <title>The Global Catalogue of Microorganisms (GCM) 10K type strain sequencing project: providing services to taxonomists for standard genome sequencing and annotation.</title>
        <authorList>
            <consortium name="The Broad Institute Genomics Platform"/>
            <consortium name="The Broad Institute Genome Sequencing Center for Infectious Disease"/>
            <person name="Wu L."/>
            <person name="Ma J."/>
        </authorList>
    </citation>
    <scope>NUCLEOTIDE SEQUENCE [LARGE SCALE GENOMIC DNA]</scope>
    <source>
        <strain evidence="6">CCUG 39402</strain>
    </source>
</reference>